<dbReference type="Proteomes" id="UP000094444">
    <property type="component" value="Unassembled WGS sequence"/>
</dbReference>
<feature type="compositionally biased region" description="Basic and acidic residues" evidence="1">
    <location>
        <begin position="1"/>
        <end position="11"/>
    </location>
</feature>
<organism evidence="2 3">
    <name type="scientific">Diaporthe helianthi</name>
    <dbReference type="NCBI Taxonomy" id="158607"/>
    <lineage>
        <taxon>Eukaryota</taxon>
        <taxon>Fungi</taxon>
        <taxon>Dikarya</taxon>
        <taxon>Ascomycota</taxon>
        <taxon>Pezizomycotina</taxon>
        <taxon>Sordariomycetes</taxon>
        <taxon>Sordariomycetidae</taxon>
        <taxon>Diaporthales</taxon>
        <taxon>Diaporthaceae</taxon>
        <taxon>Diaporthe</taxon>
    </lineage>
</organism>
<evidence type="ECO:0000313" key="2">
    <source>
        <dbReference type="EMBL" id="POS73409.1"/>
    </source>
</evidence>
<proteinExistence type="predicted"/>
<dbReference type="STRING" id="158607.A0A2P5HT31"/>
<evidence type="ECO:0000256" key="1">
    <source>
        <dbReference type="SAM" id="MobiDB-lite"/>
    </source>
</evidence>
<dbReference type="AlphaFoldDB" id="A0A2P5HT31"/>
<dbReference type="EMBL" id="MAVT02000804">
    <property type="protein sequence ID" value="POS73409.1"/>
    <property type="molecule type" value="Genomic_DNA"/>
</dbReference>
<dbReference type="InParanoid" id="A0A2P5HT31"/>
<evidence type="ECO:0000313" key="3">
    <source>
        <dbReference type="Proteomes" id="UP000094444"/>
    </source>
</evidence>
<feature type="region of interest" description="Disordered" evidence="1">
    <location>
        <begin position="1"/>
        <end position="23"/>
    </location>
</feature>
<accession>A0A2P5HT31</accession>
<sequence>MRGQSRARDMPEPVSSGEEAEGWSTLRADNFTTTIFSGTPGDLSEKTWWLFCMLARERRTDFQPSPTAASFQLPMPPWTPCRGQYTSSDVDNTPNMPGHIQVPLLHFKQDAFNFIKRNLGSPSKETGDSVMATISCLMLIEAAFLETNPDALSAVVMHLNGLVTAANHYCGSLVTAELTVLQRFLGICVSRDDVQEQLLSTVSNSNQRALRCMLFIGLSPKPADAWWCTESEEQKSANPACVPASLLRETRGQQQVPGFASARMIAYMYLSLVLRPGRISNEVLMCLVDSVGTDIEGLVQRGITDFAEQAISFWNVLLSGAAIASLTPSSGRGLERLGRKQRLNERSIRDLSAMLHLQTWPEAVNMLKTVAYVEIEGEQELRDKWERAVSDVGQCA</sequence>
<protein>
    <submittedName>
        <fullName evidence="2">Uncharacterized protein</fullName>
    </submittedName>
</protein>
<reference evidence="2" key="1">
    <citation type="submission" date="2017-09" db="EMBL/GenBank/DDBJ databases">
        <title>Polyketide synthases of a Diaporthe helianthi virulent isolate.</title>
        <authorList>
            <person name="Baroncelli R."/>
        </authorList>
    </citation>
    <scope>NUCLEOTIDE SEQUENCE [LARGE SCALE GENOMIC DNA]</scope>
    <source>
        <strain evidence="2">7/96</strain>
    </source>
</reference>
<name>A0A2P5HT31_DIAHE</name>
<gene>
    <name evidence="2" type="ORF">DHEL01_v208199</name>
</gene>
<dbReference type="OrthoDB" id="4937900at2759"/>
<keyword evidence="3" id="KW-1185">Reference proteome</keyword>
<comment type="caution">
    <text evidence="2">The sequence shown here is derived from an EMBL/GenBank/DDBJ whole genome shotgun (WGS) entry which is preliminary data.</text>
</comment>